<dbReference type="InterPro" id="IPR036071">
    <property type="entry name" value="AMMECR1_dom_sf"/>
</dbReference>
<feature type="domain" description="AMMECR1" evidence="1">
    <location>
        <begin position="1"/>
        <end position="180"/>
    </location>
</feature>
<dbReference type="NCBIfam" id="TIGR00296">
    <property type="entry name" value="TIGR00296 family protein"/>
    <property type="match status" value="1"/>
</dbReference>
<dbReference type="Gene3D" id="3.30.700.20">
    <property type="entry name" value="Hypothetical protein ph0010, domain 1"/>
    <property type="match status" value="1"/>
</dbReference>
<reference evidence="2" key="1">
    <citation type="submission" date="2017-02" db="EMBL/GenBank/DDBJ databases">
        <authorList>
            <person name="Regsiter A."/>
            <person name="William W."/>
        </authorList>
    </citation>
    <scope>NUCLEOTIDE SEQUENCE</scope>
    <source>
        <strain evidence="2">BdmA 4</strain>
    </source>
</reference>
<dbReference type="AlphaFoldDB" id="A0A3P3XU53"/>
<dbReference type="PROSITE" id="PS51112">
    <property type="entry name" value="AMMECR1"/>
    <property type="match status" value="1"/>
</dbReference>
<dbReference type="PANTHER" id="PTHR13016">
    <property type="entry name" value="AMMECR1 HOMOLOG"/>
    <property type="match status" value="1"/>
</dbReference>
<dbReference type="InterPro" id="IPR027485">
    <property type="entry name" value="AMMECR1_N"/>
</dbReference>
<evidence type="ECO:0000259" key="1">
    <source>
        <dbReference type="PROSITE" id="PS51112"/>
    </source>
</evidence>
<sequence length="180" mass="19846">MDFSISVDDQKKLLKYARDVIHASFYDHGKVEAPELSATMRCGAFVTLIENGSLRGCIGRMRSNDPLVATVSEMALAAAFEDPRFPSLKKEELALIDIEITALSPLHPIAPDEVIVGKHGLLISAWGRSGVLLPQVPTEYGWDRETFLEQVCRKAGLSPDTWKSSLAQLYGFEGFVFSES</sequence>
<proteinExistence type="predicted"/>
<organism evidence="2">
    <name type="scientific">uncultured spirochete</name>
    <dbReference type="NCBI Taxonomy" id="156406"/>
    <lineage>
        <taxon>Bacteria</taxon>
        <taxon>Pseudomonadati</taxon>
        <taxon>Spirochaetota</taxon>
        <taxon>Spirochaetia</taxon>
        <taxon>Spirochaetales</taxon>
        <taxon>environmental samples</taxon>
    </lineage>
</organism>
<dbReference type="InterPro" id="IPR023473">
    <property type="entry name" value="AMMECR1"/>
</dbReference>
<accession>A0A3P3XU53</accession>
<dbReference type="SUPFAM" id="SSF143447">
    <property type="entry name" value="AMMECR1-like"/>
    <property type="match status" value="1"/>
</dbReference>
<protein>
    <submittedName>
        <fullName evidence="2">AMMECR1-domain protein</fullName>
    </submittedName>
</protein>
<dbReference type="PANTHER" id="PTHR13016:SF0">
    <property type="entry name" value="AMME SYNDROME CANDIDATE GENE 1 PROTEIN"/>
    <property type="match status" value="1"/>
</dbReference>
<dbReference type="InterPro" id="IPR027623">
    <property type="entry name" value="AmmeMemoSam_A"/>
</dbReference>
<name>A0A3P3XU53_9SPIR</name>
<dbReference type="Gene3D" id="3.30.1490.150">
    <property type="entry name" value="Hypothetical protein ph0010, domain 2"/>
    <property type="match status" value="1"/>
</dbReference>
<dbReference type="NCBIfam" id="TIGR04335">
    <property type="entry name" value="AmmeMemoSam_A"/>
    <property type="match status" value="1"/>
</dbReference>
<evidence type="ECO:0000313" key="2">
    <source>
        <dbReference type="EMBL" id="SLM19614.1"/>
    </source>
</evidence>
<dbReference type="Pfam" id="PF01871">
    <property type="entry name" value="AMMECR1"/>
    <property type="match status" value="1"/>
</dbReference>
<gene>
    <name evidence="2" type="ORF">SPIRO4BDMA_70036</name>
</gene>
<dbReference type="EMBL" id="FWDO01000007">
    <property type="protein sequence ID" value="SLM19614.1"/>
    <property type="molecule type" value="Genomic_DNA"/>
</dbReference>
<dbReference type="InterPro" id="IPR002733">
    <property type="entry name" value="AMMECR1_domain"/>
</dbReference>